<reference evidence="1" key="1">
    <citation type="journal article" date="2014" name="Int. J. Syst. Evol. Microbiol.">
        <title>Complete genome sequence of Corynebacterium casei LMG S-19264T (=DSM 44701T), isolated from a smear-ripened cheese.</title>
        <authorList>
            <consortium name="US DOE Joint Genome Institute (JGI-PGF)"/>
            <person name="Walter F."/>
            <person name="Albersmeier A."/>
            <person name="Kalinowski J."/>
            <person name="Ruckert C."/>
        </authorList>
    </citation>
    <scope>NUCLEOTIDE SEQUENCE</scope>
    <source>
        <strain evidence="1">CGMCC 1.10859</strain>
    </source>
</reference>
<sequence length="118" mass="13292">MPRICGDYKENWDPVGHVEPTDPLCEKKFEYDGNGEIWPAAIGDDHAKIMIDKLNLGEQSLCYERFLIVAEIEDRINDGTIDATNQAAEIALWRRVDANGVAISYGHVAARYLEDQVL</sequence>
<accession>A0AAN4UV64</accession>
<dbReference type="EMBL" id="BNAB01000022">
    <property type="protein sequence ID" value="GHE05238.1"/>
    <property type="molecule type" value="Genomic_DNA"/>
</dbReference>
<organism evidence="1 2">
    <name type="scientific">Allgaiera indica</name>
    <dbReference type="NCBI Taxonomy" id="765699"/>
    <lineage>
        <taxon>Bacteria</taxon>
        <taxon>Pseudomonadati</taxon>
        <taxon>Pseudomonadota</taxon>
        <taxon>Alphaproteobacteria</taxon>
        <taxon>Rhodobacterales</taxon>
        <taxon>Paracoccaceae</taxon>
        <taxon>Allgaiera</taxon>
    </lineage>
</organism>
<evidence type="ECO:0000313" key="1">
    <source>
        <dbReference type="EMBL" id="GHE05238.1"/>
    </source>
</evidence>
<name>A0AAN4UV64_9RHOB</name>
<evidence type="ECO:0000313" key="2">
    <source>
        <dbReference type="Proteomes" id="UP000634647"/>
    </source>
</evidence>
<comment type="caution">
    <text evidence="1">The sequence shown here is derived from an EMBL/GenBank/DDBJ whole genome shotgun (WGS) entry which is preliminary data.</text>
</comment>
<reference evidence="1" key="2">
    <citation type="submission" date="2023-06" db="EMBL/GenBank/DDBJ databases">
        <authorList>
            <person name="Sun Q."/>
            <person name="Zhou Y."/>
        </authorList>
    </citation>
    <scope>NUCLEOTIDE SEQUENCE</scope>
    <source>
        <strain evidence="1">CGMCC 1.10859</strain>
    </source>
</reference>
<proteinExistence type="predicted"/>
<dbReference type="Proteomes" id="UP000634647">
    <property type="component" value="Unassembled WGS sequence"/>
</dbReference>
<gene>
    <name evidence="1" type="ORF">GCM10008024_35300</name>
</gene>
<protein>
    <submittedName>
        <fullName evidence="1">Uncharacterized protein</fullName>
    </submittedName>
</protein>
<dbReference type="AlphaFoldDB" id="A0AAN4UV64"/>